<gene>
    <name evidence="7" type="ORF">LAMI_0E15940G</name>
</gene>
<accession>A0A1G4JSP6</accession>
<name>A0A1G4JSP6_9SACH</name>
<proteinExistence type="predicted"/>
<dbReference type="GO" id="GO:0006355">
    <property type="term" value="P:regulation of DNA-templated transcription"/>
    <property type="evidence" value="ECO:0007669"/>
    <property type="project" value="InterPro"/>
</dbReference>
<evidence type="ECO:0000256" key="5">
    <source>
        <dbReference type="SAM" id="MobiDB-lite"/>
    </source>
</evidence>
<dbReference type="STRING" id="1230905.A0A1G4JSP6"/>
<protein>
    <submittedName>
        <fullName evidence="7">LAMI_0E15940g1_1</fullName>
    </submittedName>
</protein>
<dbReference type="AlphaFoldDB" id="A0A1G4JSP6"/>
<feature type="domain" description="RFX-type winged-helix" evidence="6">
    <location>
        <begin position="386"/>
        <end position="467"/>
    </location>
</feature>
<dbReference type="EMBL" id="LT598465">
    <property type="protein sequence ID" value="SCU93888.1"/>
    <property type="molecule type" value="Genomic_DNA"/>
</dbReference>
<dbReference type="OrthoDB" id="338531at2759"/>
<evidence type="ECO:0000259" key="6">
    <source>
        <dbReference type="PROSITE" id="PS51526"/>
    </source>
</evidence>
<dbReference type="Proteomes" id="UP000191024">
    <property type="component" value="Chromosome E"/>
</dbReference>
<dbReference type="GO" id="GO:0006325">
    <property type="term" value="P:chromatin organization"/>
    <property type="evidence" value="ECO:0007669"/>
    <property type="project" value="UniProtKB-KW"/>
</dbReference>
<evidence type="ECO:0000313" key="7">
    <source>
        <dbReference type="EMBL" id="SCU93888.1"/>
    </source>
</evidence>
<dbReference type="PANTHER" id="PTHR22970">
    <property type="entry name" value="AT-RICH INTERACTIVE DOMAIN-CONTAINING PROTEIN 2"/>
    <property type="match status" value="1"/>
</dbReference>
<keyword evidence="8" id="KW-1185">Reference proteome</keyword>
<dbReference type="PROSITE" id="PS51526">
    <property type="entry name" value="RFX_DBD"/>
    <property type="match status" value="1"/>
</dbReference>
<dbReference type="InterPro" id="IPR003150">
    <property type="entry name" value="DNA-bd_RFX"/>
</dbReference>
<keyword evidence="3" id="KW-0804">Transcription</keyword>
<reference evidence="7 8" key="1">
    <citation type="submission" date="2016-03" db="EMBL/GenBank/DDBJ databases">
        <authorList>
            <person name="Devillers H."/>
        </authorList>
    </citation>
    <scope>NUCLEOTIDE SEQUENCE [LARGE SCALE GENOMIC DNA]</scope>
    <source>
        <strain evidence="7">CBS 11717</strain>
    </source>
</reference>
<dbReference type="GO" id="GO:0003677">
    <property type="term" value="F:DNA binding"/>
    <property type="evidence" value="ECO:0007669"/>
    <property type="project" value="InterPro"/>
</dbReference>
<dbReference type="GO" id="GO:0016586">
    <property type="term" value="C:RSC-type complex"/>
    <property type="evidence" value="ECO:0007669"/>
    <property type="project" value="TreeGrafter"/>
</dbReference>
<evidence type="ECO:0000313" key="8">
    <source>
        <dbReference type="Proteomes" id="UP000191024"/>
    </source>
</evidence>
<dbReference type="PANTHER" id="PTHR22970:SF14">
    <property type="entry name" value="AT-RICH INTERACTIVE DOMAIN-CONTAINING PROTEIN 2"/>
    <property type="match status" value="1"/>
</dbReference>
<sequence>MSSSLMDEVFPTDPTADQPTQSSVLATVVPEPICVTKEQSSGATGKNGLSALQHSIASLSVFQHLPRHANQGVDDLTRMRMALISGVPEEVQWALKKYLAYSNKAAYLIRFRENPDLPPLLTQFLTTLAPELSRLDLPVDDRKDLAILQRGLNAVLILRNMAQDPESSQILAADAATKSFTLTVLETFTSINNSTFSLYQNNAAFFNELIHYVVDIMEAISSYLAPAKKDDPYFKNLVSILGDTNDRYMVISILRSLSRLLVRSKADDESAADNLHDEVLNQICSYLLVDCDSELIVASLDFLYQYVLPGNERITILLQNQDRYSLLTAVLPKLLTYDVKMPDYAAFSNTKIRLTRRVKPPAPTEPPGLDPQLFGQLLALNEPMRSTAWLRCCFEPQPESEVTQIGLWRGYESQFSQAVKDSGRKLLPAVEFIKNVSNAFKNAAAMVITDQGTGKKRFVIKGVQPRFRTVSIAEGEIAATRTQEPAPQPSEPFQPQLKEATQISLPEIKFPTRLSDVSKASATFLCLVSNDVKGVGLTFCKQLRPIIIHKLADVPPLNPALSEYMDNVPFV</sequence>
<dbReference type="InterPro" id="IPR052406">
    <property type="entry name" value="Chromatin_Remodeling_Comp"/>
</dbReference>
<keyword evidence="4" id="KW-0539">Nucleus</keyword>
<evidence type="ECO:0000256" key="3">
    <source>
        <dbReference type="ARBA" id="ARBA00023163"/>
    </source>
</evidence>
<keyword evidence="1" id="KW-0156">Chromatin regulator</keyword>
<keyword evidence="2" id="KW-0805">Transcription regulation</keyword>
<evidence type="ECO:0000256" key="4">
    <source>
        <dbReference type="ARBA" id="ARBA00023242"/>
    </source>
</evidence>
<organism evidence="7 8">
    <name type="scientific">Lachancea mirantina</name>
    <dbReference type="NCBI Taxonomy" id="1230905"/>
    <lineage>
        <taxon>Eukaryota</taxon>
        <taxon>Fungi</taxon>
        <taxon>Dikarya</taxon>
        <taxon>Ascomycota</taxon>
        <taxon>Saccharomycotina</taxon>
        <taxon>Saccharomycetes</taxon>
        <taxon>Saccharomycetales</taxon>
        <taxon>Saccharomycetaceae</taxon>
        <taxon>Lachancea</taxon>
    </lineage>
</organism>
<evidence type="ECO:0000256" key="1">
    <source>
        <dbReference type="ARBA" id="ARBA00022853"/>
    </source>
</evidence>
<feature type="region of interest" description="Disordered" evidence="5">
    <location>
        <begin position="1"/>
        <end position="21"/>
    </location>
</feature>
<evidence type="ECO:0000256" key="2">
    <source>
        <dbReference type="ARBA" id="ARBA00023015"/>
    </source>
</evidence>